<dbReference type="Proteomes" id="UP000887563">
    <property type="component" value="Unplaced"/>
</dbReference>
<feature type="region of interest" description="Disordered" evidence="1">
    <location>
        <begin position="134"/>
        <end position="163"/>
    </location>
</feature>
<organism evidence="3 4">
    <name type="scientific">Meloidogyne incognita</name>
    <name type="common">Southern root-knot nematode worm</name>
    <name type="synonym">Oxyuris incognita</name>
    <dbReference type="NCBI Taxonomy" id="6306"/>
    <lineage>
        <taxon>Eukaryota</taxon>
        <taxon>Metazoa</taxon>
        <taxon>Ecdysozoa</taxon>
        <taxon>Nematoda</taxon>
        <taxon>Chromadorea</taxon>
        <taxon>Rhabditida</taxon>
        <taxon>Tylenchina</taxon>
        <taxon>Tylenchomorpha</taxon>
        <taxon>Tylenchoidea</taxon>
        <taxon>Meloidogynidae</taxon>
        <taxon>Meloidogyninae</taxon>
        <taxon>Meloidogyne</taxon>
        <taxon>Meloidogyne incognita group</taxon>
    </lineage>
</organism>
<dbReference type="WBParaSite" id="Minc3s00083g03979">
    <property type="protein sequence ID" value="Minc3s00083g03979"/>
    <property type="gene ID" value="Minc3s00083g03979"/>
</dbReference>
<evidence type="ECO:0000313" key="4">
    <source>
        <dbReference type="WBParaSite" id="Minc3s00083g03979"/>
    </source>
</evidence>
<evidence type="ECO:0000256" key="1">
    <source>
        <dbReference type="SAM" id="MobiDB-lite"/>
    </source>
</evidence>
<dbReference type="AlphaFoldDB" id="A0A914KR49"/>
<feature type="signal peptide" evidence="2">
    <location>
        <begin position="1"/>
        <end position="22"/>
    </location>
</feature>
<proteinExistence type="predicted"/>
<feature type="region of interest" description="Disordered" evidence="1">
    <location>
        <begin position="390"/>
        <end position="483"/>
    </location>
</feature>
<feature type="compositionally biased region" description="Basic and acidic residues" evidence="1">
    <location>
        <begin position="25"/>
        <end position="39"/>
    </location>
</feature>
<feature type="compositionally biased region" description="Acidic residues" evidence="1">
    <location>
        <begin position="390"/>
        <end position="416"/>
    </location>
</feature>
<keyword evidence="2" id="KW-0732">Signal</keyword>
<feature type="region of interest" description="Disordered" evidence="1">
    <location>
        <begin position="25"/>
        <end position="92"/>
    </location>
</feature>
<reference evidence="4" key="1">
    <citation type="submission" date="2022-11" db="UniProtKB">
        <authorList>
            <consortium name="WormBaseParasite"/>
        </authorList>
    </citation>
    <scope>IDENTIFICATION</scope>
</reference>
<evidence type="ECO:0000313" key="3">
    <source>
        <dbReference type="Proteomes" id="UP000887563"/>
    </source>
</evidence>
<protein>
    <submittedName>
        <fullName evidence="4">Uncharacterized protein</fullName>
    </submittedName>
</protein>
<feature type="compositionally biased region" description="Basic and acidic residues" evidence="1">
    <location>
        <begin position="134"/>
        <end position="160"/>
    </location>
</feature>
<accession>A0A914KR49</accession>
<feature type="compositionally biased region" description="Polar residues" evidence="1">
    <location>
        <begin position="276"/>
        <end position="288"/>
    </location>
</feature>
<sequence>MRSSTLFVLAVVLLAVIVQLHADPKAGQKPAATKEKAGEGKPTAKVSSDQNKGKPKGQASNKIAHAAKEGAQHVKDAVSKLSHGNKPEVIGDDKLKTEIKTVLDGMIKHPEKIKQGNKAKLVKAVTCQVCKKINQDKNPKPKDQKLSKNQKRELKKEKKEKTKKLNAQIKKLLNSDAALKKEMDDLFNAVKKAHEKKAAALPKTNSGHLKKPAIAHPAVPKNAQAKPGHINVKQAHGQHNTNQAAALPISKSGPLKKLAGLKADLHKIPGHLSGKLHTTQHVSGTKSAETPPKHSPINFENLLRNVSSPLARKNVENKLPNSSNPSVPGALPSNMFGGKRKTEMDSEEDDWDVGDVDDFEEFSNRPIGNKGLETSGGKLSFPLKLAEDDYDNFEDDSLGDDSFDNDSLGDVDEDGDLPNSSLGKAESDENGKGASEEDKSDELDVDDFKENELNSNLLKTDKDKKLLSEGNGDLDEDLKKPSNEEVRKATELLQGAFSGLQKNIESSKVNSALPMNDSLVKQIGNPNLVDPVGA</sequence>
<feature type="compositionally biased region" description="Basic and acidic residues" evidence="1">
    <location>
        <begin position="425"/>
        <end position="437"/>
    </location>
</feature>
<feature type="chain" id="PRO_5036779282" evidence="2">
    <location>
        <begin position="23"/>
        <end position="534"/>
    </location>
</feature>
<feature type="compositionally biased region" description="Acidic residues" evidence="1">
    <location>
        <begin position="345"/>
        <end position="361"/>
    </location>
</feature>
<evidence type="ECO:0000256" key="2">
    <source>
        <dbReference type="SAM" id="SignalP"/>
    </source>
</evidence>
<feature type="region of interest" description="Disordered" evidence="1">
    <location>
        <begin position="315"/>
        <end position="378"/>
    </location>
</feature>
<feature type="region of interest" description="Disordered" evidence="1">
    <location>
        <begin position="271"/>
        <end position="299"/>
    </location>
</feature>
<name>A0A914KR49_MELIC</name>
<feature type="compositionally biased region" description="Basic and acidic residues" evidence="1">
    <location>
        <begin position="66"/>
        <end position="78"/>
    </location>
</feature>
<keyword evidence="3" id="KW-1185">Reference proteome</keyword>